<sequence>MKKIVLVLSSLLVFTACSLKNEYGIAAYTKPKNANDSLRADTLNTDYAVYTFSNVDSRKLMEVAGDTLQNEKYNDGAKIVQRKSYNRSGAIAGWQSWYVIYNSTSKGIKYYYIRNVFSGKMLDAQSSAINAQLQQSAQLNTGVDEQLWSLQRIGNTQNYRIINKANGLAVENSKKSVDSIPVVLQTLNDSAVQRWTLSLQPAVTYRDDQVVGFFNRNNPSLGSVAFDEGLSIPLEWGANKGKDLWITQDAWDGSALQSNNKFKCTDFFQYRNSVMIQPSRTDWNPNDTKNMTRVGSLQNRPKQIFDIIPNTEWAWPSAGVEIGNHVYVQCGEGNGLGPIVSQSLYDLTEAPNYLWSVKRTTPAGMTNEVQINYSAGMVKDTVAGYVYVFGTMATSFGYTLNVYVARFPITDPMTWTFWNGSSWATTPDSGNEASIASELGTAYVTYVKGKYVLVTMDQGFNCGDATRNIYVATSNSPTGAFTSRKEVYTITEYLYGSYARYYTVSIHPEFDNGHNELLVTYCLNFSGCAVNYCVNGFIDPYFYRVKGIRIPYNVIGL</sequence>
<dbReference type="OrthoDB" id="9765957at2"/>
<feature type="chain" id="PRO_5017259182" description="Ricin B lectin domain-containing protein" evidence="1">
    <location>
        <begin position="20"/>
        <end position="557"/>
    </location>
</feature>
<name>A0A386HNJ8_9BACT</name>
<dbReference type="Pfam" id="PF14200">
    <property type="entry name" value="RicinB_lectin_2"/>
    <property type="match status" value="1"/>
</dbReference>
<organism evidence="3 4">
    <name type="scientific">Arachidicoccus soli</name>
    <dbReference type="NCBI Taxonomy" id="2341117"/>
    <lineage>
        <taxon>Bacteria</taxon>
        <taxon>Pseudomonadati</taxon>
        <taxon>Bacteroidota</taxon>
        <taxon>Chitinophagia</taxon>
        <taxon>Chitinophagales</taxon>
        <taxon>Chitinophagaceae</taxon>
        <taxon>Arachidicoccus</taxon>
    </lineage>
</organism>
<evidence type="ECO:0000259" key="2">
    <source>
        <dbReference type="Pfam" id="PF14200"/>
    </source>
</evidence>
<keyword evidence="4" id="KW-1185">Reference proteome</keyword>
<reference evidence="3 4" key="1">
    <citation type="submission" date="2018-09" db="EMBL/GenBank/DDBJ databases">
        <title>Arachidicoccus sp. nov., a bacterium isolated from soil.</title>
        <authorList>
            <person name="Weon H.-Y."/>
            <person name="Kwon S.-W."/>
            <person name="Lee S.A."/>
        </authorList>
    </citation>
    <scope>NUCLEOTIDE SEQUENCE [LARGE SCALE GENOMIC DNA]</scope>
    <source>
        <strain evidence="3 4">KIS59-12</strain>
    </source>
</reference>
<feature type="domain" description="Ricin B lectin" evidence="2">
    <location>
        <begin position="94"/>
        <end position="175"/>
    </location>
</feature>
<feature type="signal peptide" evidence="1">
    <location>
        <begin position="1"/>
        <end position="19"/>
    </location>
</feature>
<dbReference type="KEGG" id="ark:D6B99_07705"/>
<dbReference type="InterPro" id="IPR000772">
    <property type="entry name" value="Ricin_B_lectin"/>
</dbReference>
<dbReference type="InterPro" id="IPR035992">
    <property type="entry name" value="Ricin_B-like_lectins"/>
</dbReference>
<evidence type="ECO:0000313" key="4">
    <source>
        <dbReference type="Proteomes" id="UP000266118"/>
    </source>
</evidence>
<evidence type="ECO:0000313" key="3">
    <source>
        <dbReference type="EMBL" id="AYD47497.1"/>
    </source>
</evidence>
<dbReference type="PROSITE" id="PS50231">
    <property type="entry name" value="RICIN_B_LECTIN"/>
    <property type="match status" value="1"/>
</dbReference>
<gene>
    <name evidence="3" type="ORF">D6B99_07705</name>
</gene>
<dbReference type="InterPro" id="IPR023296">
    <property type="entry name" value="Glyco_hydro_beta-prop_sf"/>
</dbReference>
<protein>
    <recommendedName>
        <fullName evidence="2">Ricin B lectin domain-containing protein</fullName>
    </recommendedName>
</protein>
<dbReference type="Proteomes" id="UP000266118">
    <property type="component" value="Chromosome"/>
</dbReference>
<dbReference type="Gene3D" id="2.80.10.50">
    <property type="match status" value="1"/>
</dbReference>
<proteinExistence type="predicted"/>
<dbReference type="SUPFAM" id="SSF75005">
    <property type="entry name" value="Arabinanase/levansucrase/invertase"/>
    <property type="match status" value="1"/>
</dbReference>
<dbReference type="CDD" id="cd00161">
    <property type="entry name" value="beta-trefoil_Ricin-like"/>
    <property type="match status" value="1"/>
</dbReference>
<dbReference type="RefSeq" id="WP_119986685.1">
    <property type="nucleotide sequence ID" value="NZ_CP032489.1"/>
</dbReference>
<dbReference type="SUPFAM" id="SSF50370">
    <property type="entry name" value="Ricin B-like lectins"/>
    <property type="match status" value="1"/>
</dbReference>
<dbReference type="EMBL" id="CP032489">
    <property type="protein sequence ID" value="AYD47497.1"/>
    <property type="molecule type" value="Genomic_DNA"/>
</dbReference>
<dbReference type="Gene3D" id="2.115.10.20">
    <property type="entry name" value="Glycosyl hydrolase domain, family 43"/>
    <property type="match status" value="1"/>
</dbReference>
<dbReference type="AlphaFoldDB" id="A0A386HNJ8"/>
<accession>A0A386HNJ8</accession>
<keyword evidence="1" id="KW-0732">Signal</keyword>
<dbReference type="PROSITE" id="PS51257">
    <property type="entry name" value="PROKAR_LIPOPROTEIN"/>
    <property type="match status" value="1"/>
</dbReference>
<evidence type="ECO:0000256" key="1">
    <source>
        <dbReference type="SAM" id="SignalP"/>
    </source>
</evidence>